<dbReference type="PANTHER" id="PTHR18806:SF4">
    <property type="entry name" value="RNA-BINDING PROTEIN 25"/>
    <property type="match status" value="1"/>
</dbReference>
<feature type="compositionally biased region" description="Basic and acidic residues" evidence="4">
    <location>
        <begin position="303"/>
        <end position="338"/>
    </location>
</feature>
<feature type="compositionally biased region" description="Acidic residues" evidence="4">
    <location>
        <begin position="546"/>
        <end position="557"/>
    </location>
</feature>
<dbReference type="InterPro" id="IPR002483">
    <property type="entry name" value="PWI_dom"/>
</dbReference>
<proteinExistence type="predicted"/>
<feature type="domain" description="PWI" evidence="6">
    <location>
        <begin position="733"/>
        <end position="825"/>
    </location>
</feature>
<dbReference type="Gene3D" id="3.30.70.330">
    <property type="match status" value="1"/>
</dbReference>
<dbReference type="InterPro" id="IPR000504">
    <property type="entry name" value="RRM_dom"/>
</dbReference>
<name>A0A336MEU6_CULSO</name>
<dbReference type="SUPFAM" id="SSF101233">
    <property type="entry name" value="PWI domain"/>
    <property type="match status" value="1"/>
</dbReference>
<feature type="compositionally biased region" description="Basic and acidic residues" evidence="4">
    <location>
        <begin position="508"/>
        <end position="534"/>
    </location>
</feature>
<evidence type="ECO:0000256" key="2">
    <source>
        <dbReference type="ARBA" id="ARBA00022884"/>
    </source>
</evidence>
<dbReference type="FunFam" id="3.30.70.330:FF:000577">
    <property type="entry name" value="Blast:RNA-binding protein 25"/>
    <property type="match status" value="1"/>
</dbReference>
<dbReference type="InterPro" id="IPR012677">
    <property type="entry name" value="Nucleotide-bd_a/b_plait_sf"/>
</dbReference>
<dbReference type="AlphaFoldDB" id="A0A336MEU6"/>
<feature type="compositionally biased region" description="Basic and acidic residues" evidence="4">
    <location>
        <begin position="229"/>
        <end position="272"/>
    </location>
</feature>
<evidence type="ECO:0000256" key="3">
    <source>
        <dbReference type="PROSITE-ProRule" id="PRU00176"/>
    </source>
</evidence>
<evidence type="ECO:0000259" key="5">
    <source>
        <dbReference type="PROSITE" id="PS50102"/>
    </source>
</evidence>
<dbReference type="InterPro" id="IPR052768">
    <property type="entry name" value="RBM25"/>
</dbReference>
<feature type="region of interest" description="Disordered" evidence="4">
    <location>
        <begin position="497"/>
        <end position="661"/>
    </location>
</feature>
<organism evidence="7">
    <name type="scientific">Culicoides sonorensis</name>
    <name type="common">Biting midge</name>
    <dbReference type="NCBI Taxonomy" id="179676"/>
    <lineage>
        <taxon>Eukaryota</taxon>
        <taxon>Metazoa</taxon>
        <taxon>Ecdysozoa</taxon>
        <taxon>Arthropoda</taxon>
        <taxon>Hexapoda</taxon>
        <taxon>Insecta</taxon>
        <taxon>Pterygota</taxon>
        <taxon>Neoptera</taxon>
        <taxon>Endopterygota</taxon>
        <taxon>Diptera</taxon>
        <taxon>Nematocera</taxon>
        <taxon>Chironomoidea</taxon>
        <taxon>Ceratopogonidae</taxon>
        <taxon>Ceratopogoninae</taxon>
        <taxon>Culicoides</taxon>
        <taxon>Monoculicoides</taxon>
    </lineage>
</organism>
<evidence type="ECO:0000256" key="1">
    <source>
        <dbReference type="ARBA" id="ARBA00022664"/>
    </source>
</evidence>
<dbReference type="GO" id="GO:0005681">
    <property type="term" value="C:spliceosomal complex"/>
    <property type="evidence" value="ECO:0007669"/>
    <property type="project" value="TreeGrafter"/>
</dbReference>
<feature type="compositionally biased region" description="Basic and acidic residues" evidence="4">
    <location>
        <begin position="703"/>
        <end position="718"/>
    </location>
</feature>
<dbReference type="FunFam" id="1.20.1390.10:FF:000004">
    <property type="entry name" value="RNA-binding motif protein 25"/>
    <property type="match status" value="1"/>
</dbReference>
<feature type="compositionally biased region" description="Basic residues" evidence="4">
    <location>
        <begin position="273"/>
        <end position="284"/>
    </location>
</feature>
<feature type="region of interest" description="Disordered" evidence="4">
    <location>
        <begin position="229"/>
        <end position="410"/>
    </location>
</feature>
<keyword evidence="2 3" id="KW-0694">RNA-binding</keyword>
<feature type="compositionally biased region" description="Polar residues" evidence="4">
    <location>
        <begin position="605"/>
        <end position="633"/>
    </location>
</feature>
<dbReference type="Pfam" id="PF01480">
    <property type="entry name" value="PWI"/>
    <property type="match status" value="1"/>
</dbReference>
<dbReference type="GO" id="GO:0006397">
    <property type="term" value="P:mRNA processing"/>
    <property type="evidence" value="ECO:0007669"/>
    <property type="project" value="UniProtKB-KW"/>
</dbReference>
<feature type="compositionally biased region" description="Basic and acidic residues" evidence="4">
    <location>
        <begin position="572"/>
        <end position="603"/>
    </location>
</feature>
<evidence type="ECO:0000313" key="7">
    <source>
        <dbReference type="EMBL" id="SSX28460.1"/>
    </source>
</evidence>
<dbReference type="SMART" id="SM00311">
    <property type="entry name" value="PWI"/>
    <property type="match status" value="1"/>
</dbReference>
<gene>
    <name evidence="7" type="primary">CSON000057</name>
</gene>
<dbReference type="InterPro" id="IPR035979">
    <property type="entry name" value="RBD_domain_sf"/>
</dbReference>
<dbReference type="PROSITE" id="PS51025">
    <property type="entry name" value="PWI"/>
    <property type="match status" value="1"/>
</dbReference>
<protein>
    <submittedName>
        <fullName evidence="7">CSON000057 protein</fullName>
    </submittedName>
</protein>
<evidence type="ECO:0000256" key="4">
    <source>
        <dbReference type="SAM" id="MobiDB-lite"/>
    </source>
</evidence>
<dbReference type="SMART" id="SM00360">
    <property type="entry name" value="RRM"/>
    <property type="match status" value="1"/>
</dbReference>
<dbReference type="VEuPathDB" id="VectorBase:CSON000057"/>
<dbReference type="GO" id="GO:0000381">
    <property type="term" value="P:regulation of alternative mRNA splicing, via spliceosome"/>
    <property type="evidence" value="ECO:0007669"/>
    <property type="project" value="TreeGrafter"/>
</dbReference>
<dbReference type="CDD" id="cd12446">
    <property type="entry name" value="RRM_RBM25"/>
    <property type="match status" value="1"/>
</dbReference>
<sequence>MKMSFQPPYMPPIMPPMVPGGALPPMNQPPPNFRPIGATTIGSQPQMYPKPLPVPQQIEPEGPLITVFVGNISEKVPDTMIKRILDTCGTVINWKRVSTFGFCEYDGPIAGARGVRLLNDLEIDGKKLVAKVDAKNKALLDDYMEETKKDATQATLDANAATERKDDTSATDTIQQIIEEYADQIKKAANPNEPHHKTHKPLATANIEEEKRDIISQEIGKFRKYTEEMEAKKEERKRREEARQEKKDKDKDKEKEKQVTEEESPGKRDKEKKSKRRSHSRSRGSKSPARSEKERRRRRSHSRSREREVERERREREIERERRERELERERRERELDAPPKVVKNLKELQREKEIEEEARERKKQEKKTREKEAAYQDRLRNWESRERRKTKEYDRERETARCKEEEREKEAKRLKVLSSEFLEDYEDERDDPKYYKGRELQRRLADRVREADADAKDRQREQEELEELKAKIFSGEYDNPSLEFEKQKKEREELYKPKILVDANPETQHERELQREKERIADKLRAKERKERYLNQQMSRNLEGMDAEPIESDDDAAVTPPQPLNSNNHSPKQDLDSRISSHRGSESRDSHIHHDADSRHSMESGGTPSESPRNTPNAALPTFQVSLSLNTNAKKKKLVSDVFQNDDDQEEMNGPKKRKLVPLDYDENAASKHAVVNTHASAKAAATQMSSSKSGSTNNSNNKKDEANSKKSDEEKRRHIKSIIDKIPTEKNLLFNYPLDKSEIDSTIEKKIRPWINKKIIEYIGEPEPTLVDFICSKVLAGSTPQGILDDVQMVLDEEAEVFVVKMWRLLIYEVEAKKLGISK</sequence>
<feature type="region of interest" description="Disordered" evidence="4">
    <location>
        <begin position="680"/>
        <end position="718"/>
    </location>
</feature>
<feature type="region of interest" description="Disordered" evidence="4">
    <location>
        <begin position="446"/>
        <end position="465"/>
    </location>
</feature>
<dbReference type="GO" id="GO:0003729">
    <property type="term" value="F:mRNA binding"/>
    <property type="evidence" value="ECO:0007669"/>
    <property type="project" value="TreeGrafter"/>
</dbReference>
<dbReference type="InterPro" id="IPR036483">
    <property type="entry name" value="PWI_dom_sf"/>
</dbReference>
<feature type="compositionally biased region" description="Low complexity" evidence="4">
    <location>
        <begin position="691"/>
        <end position="702"/>
    </location>
</feature>
<feature type="compositionally biased region" description="Basic and acidic residues" evidence="4">
    <location>
        <begin position="345"/>
        <end position="410"/>
    </location>
</feature>
<feature type="region of interest" description="Disordered" evidence="4">
    <location>
        <begin position="190"/>
        <end position="211"/>
    </location>
</feature>
<keyword evidence="1" id="KW-0507">mRNA processing</keyword>
<dbReference type="InterPro" id="IPR034268">
    <property type="entry name" value="RBM25_RRM"/>
</dbReference>
<feature type="domain" description="RRM" evidence="5">
    <location>
        <begin position="65"/>
        <end position="135"/>
    </location>
</feature>
<reference evidence="7" key="1">
    <citation type="submission" date="2018-07" db="EMBL/GenBank/DDBJ databases">
        <authorList>
            <person name="Quirk P.G."/>
            <person name="Krulwich T.A."/>
        </authorList>
    </citation>
    <scope>NUCLEOTIDE SEQUENCE</scope>
</reference>
<evidence type="ECO:0000259" key="6">
    <source>
        <dbReference type="PROSITE" id="PS51025"/>
    </source>
</evidence>
<accession>A0A336MEU6</accession>
<dbReference type="EMBL" id="UFQT01001009">
    <property type="protein sequence ID" value="SSX28460.1"/>
    <property type="molecule type" value="Genomic_DNA"/>
</dbReference>
<dbReference type="PANTHER" id="PTHR18806">
    <property type="entry name" value="RBM25 PROTEIN"/>
    <property type="match status" value="1"/>
</dbReference>
<dbReference type="SUPFAM" id="SSF54928">
    <property type="entry name" value="RNA-binding domain, RBD"/>
    <property type="match status" value="1"/>
</dbReference>
<dbReference type="PROSITE" id="PS50102">
    <property type="entry name" value="RRM"/>
    <property type="match status" value="1"/>
</dbReference>
<dbReference type="Gene3D" id="1.20.1390.10">
    <property type="entry name" value="PWI domain"/>
    <property type="match status" value="1"/>
</dbReference>